<reference evidence="1 2" key="1">
    <citation type="journal article" date="2018" name="BMC Genomics">
        <title>Genomic comparison of Trypanosoma conorhini and Trypanosoma rangeli to Trypanosoma cruzi strains of high and low virulence.</title>
        <authorList>
            <person name="Bradwell K.R."/>
            <person name="Koparde V.N."/>
            <person name="Matveyev A.V."/>
            <person name="Serrano M.G."/>
            <person name="Alves J.M."/>
            <person name="Parikh H."/>
            <person name="Huang B."/>
            <person name="Lee V."/>
            <person name="Espinosa-Alvarez O."/>
            <person name="Ortiz P.A."/>
            <person name="Costa-Martins A.G."/>
            <person name="Teixeira M.M."/>
            <person name="Buck G.A."/>
        </authorList>
    </citation>
    <scope>NUCLEOTIDE SEQUENCE [LARGE SCALE GENOMIC DNA]</scope>
    <source>
        <strain evidence="1 2">025E</strain>
    </source>
</reference>
<dbReference type="EMBL" id="MKKU01000543">
    <property type="protein sequence ID" value="RNF08212.1"/>
    <property type="molecule type" value="Genomic_DNA"/>
</dbReference>
<comment type="caution">
    <text evidence="1">The sequence shown here is derived from an EMBL/GenBank/DDBJ whole genome shotgun (WGS) entry which is preliminary data.</text>
</comment>
<dbReference type="AlphaFoldDB" id="A0A3R7M378"/>
<dbReference type="RefSeq" id="XP_029225806.1">
    <property type="nucleotide sequence ID" value="XM_029374149.1"/>
</dbReference>
<accession>A0A3R7M378</accession>
<sequence>MSNTTHTDLDAEHVVVLVSFQTALFVEGSAYTVEVGHCVPVEGYFVVVANPWGPRATREVMYEKGFVHSPSSGLFTGIKNWMKRLTDRLALKHGVSPTLRRQDIEALPAKLHVLRAMRAFEEAMWKKKDGSMIFVKNETDPLFFELECVFDAVQRVKRRNTPNETKGTTVFVTLRERLDSVHAALRWFRSELARLPPYAVVAMEDLIPASGELIEFSAEAVRSLDSNRCAVHPTDQKNRSGLPFDCCREDVCLLRLVQEHLADHLEGLDADGVPMLVVPPRVCEADGDDLGDSG</sequence>
<proteinExistence type="predicted"/>
<evidence type="ECO:0000313" key="2">
    <source>
        <dbReference type="Proteomes" id="UP000284403"/>
    </source>
</evidence>
<gene>
    <name evidence="1" type="ORF">Tco025E_07283</name>
</gene>
<evidence type="ECO:0000313" key="1">
    <source>
        <dbReference type="EMBL" id="RNF08212.1"/>
    </source>
</evidence>
<protein>
    <submittedName>
        <fullName evidence="1">Uncharacterized protein</fullName>
    </submittedName>
</protein>
<dbReference type="OrthoDB" id="249944at2759"/>
<dbReference type="GeneID" id="40320894"/>
<organism evidence="1 2">
    <name type="scientific">Trypanosoma conorhini</name>
    <dbReference type="NCBI Taxonomy" id="83891"/>
    <lineage>
        <taxon>Eukaryota</taxon>
        <taxon>Discoba</taxon>
        <taxon>Euglenozoa</taxon>
        <taxon>Kinetoplastea</taxon>
        <taxon>Metakinetoplastina</taxon>
        <taxon>Trypanosomatida</taxon>
        <taxon>Trypanosomatidae</taxon>
        <taxon>Trypanosoma</taxon>
    </lineage>
</organism>
<dbReference type="Proteomes" id="UP000284403">
    <property type="component" value="Unassembled WGS sequence"/>
</dbReference>
<name>A0A3R7M378_9TRYP</name>
<keyword evidence="2" id="KW-1185">Reference proteome</keyword>